<dbReference type="InterPro" id="IPR006062">
    <property type="entry name" value="His_biosynth"/>
</dbReference>
<comment type="similarity">
    <text evidence="4 12 13">Belongs to the HisA/HisF family.</text>
</comment>
<dbReference type="InterPro" id="IPR023016">
    <property type="entry name" value="HisA/PriA"/>
</dbReference>
<evidence type="ECO:0000256" key="1">
    <source>
        <dbReference type="ARBA" id="ARBA00000901"/>
    </source>
</evidence>
<evidence type="ECO:0000256" key="6">
    <source>
        <dbReference type="ARBA" id="ARBA00018464"/>
    </source>
</evidence>
<dbReference type="NCBIfam" id="TIGR00007">
    <property type="entry name" value="1-(5-phosphoribosyl)-5-[(5-phosphoribosylamino)methylideneamino]imidazole-4-carboxamide isomerase"/>
    <property type="match status" value="1"/>
</dbReference>
<sequence length="246" mass="26442">MTAFNLFPAIDIRNGKCVRLRQGDYNQETVYGDSPAEMAVTFAEAGAEWVHVVDLDGAREKKPINDEAIFQIAKETDVMIQIGGGIRTERDVKHYLEGGVERVILGSVAVQNPAFTEKMLQTYPGRIVIGLDARNGQVAVNGWLESSGVQVEELAIKMKAAGADTFIFTDIEKDGMLQGPNVEANAALAKASGANVIASGGVTHLDDLRTLLHNREDGLVGAIVGKALYTGAVDLEEALKEVRESC</sequence>
<dbReference type="AlphaFoldDB" id="A0A841Q018"/>
<dbReference type="PANTHER" id="PTHR43090">
    <property type="entry name" value="1-(5-PHOSPHORIBOSYL)-5-[(5-PHOSPHORIBOSYLAMINO)METHYLIDENEAMINO] IMIDAZOLE-4-CARBOXAMIDE ISOMERASE"/>
    <property type="match status" value="1"/>
</dbReference>
<dbReference type="Gene3D" id="3.20.20.70">
    <property type="entry name" value="Aldolase class I"/>
    <property type="match status" value="1"/>
</dbReference>
<dbReference type="GO" id="GO:0003949">
    <property type="term" value="F:1-(5-phosphoribosyl)-5-[(5-phosphoribosylamino)methylideneamino]imidazole-4-carboxamide isomerase activity"/>
    <property type="evidence" value="ECO:0007669"/>
    <property type="project" value="UniProtKB-UniRule"/>
</dbReference>
<evidence type="ECO:0000256" key="14">
    <source>
        <dbReference type="RuleBase" id="RU003658"/>
    </source>
</evidence>
<dbReference type="Pfam" id="PF00977">
    <property type="entry name" value="His_biosynth"/>
    <property type="match status" value="1"/>
</dbReference>
<dbReference type="FunFam" id="3.20.20.70:FF:000009">
    <property type="entry name" value="1-(5-phosphoribosyl)-5-[(5-phosphoribosylamino)methylideneamino] imidazole-4-carboxamide isomerase"/>
    <property type="match status" value="1"/>
</dbReference>
<dbReference type="CDD" id="cd04732">
    <property type="entry name" value="HisA"/>
    <property type="match status" value="1"/>
</dbReference>
<dbReference type="EMBL" id="JACHHJ010000003">
    <property type="protein sequence ID" value="MBB6450335.1"/>
    <property type="molecule type" value="Genomic_DNA"/>
</dbReference>
<dbReference type="RefSeq" id="WP_184404389.1">
    <property type="nucleotide sequence ID" value="NZ_JACHHJ010000003.1"/>
</dbReference>
<dbReference type="Proteomes" id="UP000568839">
    <property type="component" value="Unassembled WGS sequence"/>
</dbReference>
<gene>
    <name evidence="12" type="primary">hisA</name>
    <name evidence="15" type="ORF">HNR44_002318</name>
</gene>
<evidence type="ECO:0000256" key="8">
    <source>
        <dbReference type="ARBA" id="ARBA00022605"/>
    </source>
</evidence>
<organism evidence="15 16">
    <name type="scientific">Geomicrobium halophilum</name>
    <dbReference type="NCBI Taxonomy" id="549000"/>
    <lineage>
        <taxon>Bacteria</taxon>
        <taxon>Bacillati</taxon>
        <taxon>Bacillota</taxon>
        <taxon>Bacilli</taxon>
        <taxon>Bacillales</taxon>
        <taxon>Geomicrobium</taxon>
    </lineage>
</organism>
<evidence type="ECO:0000256" key="11">
    <source>
        <dbReference type="ARBA" id="ARBA00030547"/>
    </source>
</evidence>
<dbReference type="EC" id="5.3.1.16" evidence="5 12"/>
<dbReference type="HAMAP" id="MF_01014">
    <property type="entry name" value="HisA"/>
    <property type="match status" value="1"/>
</dbReference>
<accession>A0A841Q018</accession>
<keyword evidence="10 12" id="KW-0413">Isomerase</keyword>
<evidence type="ECO:0000256" key="2">
    <source>
        <dbReference type="ARBA" id="ARBA00004496"/>
    </source>
</evidence>
<keyword evidence="16" id="KW-1185">Reference proteome</keyword>
<proteinExistence type="inferred from homology"/>
<dbReference type="UniPathway" id="UPA00031">
    <property type="reaction ID" value="UER00009"/>
</dbReference>
<evidence type="ECO:0000256" key="7">
    <source>
        <dbReference type="ARBA" id="ARBA00022490"/>
    </source>
</evidence>
<dbReference type="SUPFAM" id="SSF51366">
    <property type="entry name" value="Ribulose-phoshate binding barrel"/>
    <property type="match status" value="1"/>
</dbReference>
<feature type="active site" description="Proton donor" evidence="12">
    <location>
        <position position="132"/>
    </location>
</feature>
<evidence type="ECO:0000256" key="5">
    <source>
        <dbReference type="ARBA" id="ARBA00012550"/>
    </source>
</evidence>
<comment type="caution">
    <text evidence="15">The sequence shown here is derived from an EMBL/GenBank/DDBJ whole genome shotgun (WGS) entry which is preliminary data.</text>
</comment>
<evidence type="ECO:0000313" key="15">
    <source>
        <dbReference type="EMBL" id="MBB6450335.1"/>
    </source>
</evidence>
<dbReference type="GO" id="GO:0005737">
    <property type="term" value="C:cytoplasm"/>
    <property type="evidence" value="ECO:0007669"/>
    <property type="project" value="UniProtKB-SubCell"/>
</dbReference>
<protein>
    <recommendedName>
        <fullName evidence="6 12">1-(5-phosphoribosyl)-5-[(5-phosphoribosylamino)methylideneamino] imidazole-4-carboxamide isomerase</fullName>
        <ecNumber evidence="5 12">5.3.1.16</ecNumber>
    </recommendedName>
    <alternativeName>
        <fullName evidence="11 12">Phosphoribosylformimino-5-aminoimidazole carboxamide ribotide isomerase</fullName>
    </alternativeName>
</protein>
<evidence type="ECO:0000256" key="4">
    <source>
        <dbReference type="ARBA" id="ARBA00009667"/>
    </source>
</evidence>
<evidence type="ECO:0000256" key="13">
    <source>
        <dbReference type="RuleBase" id="RU003657"/>
    </source>
</evidence>
<name>A0A841Q018_9BACL</name>
<keyword evidence="7 12" id="KW-0963">Cytoplasm</keyword>
<dbReference type="InterPro" id="IPR013785">
    <property type="entry name" value="Aldolase_TIM"/>
</dbReference>
<evidence type="ECO:0000313" key="16">
    <source>
        <dbReference type="Proteomes" id="UP000568839"/>
    </source>
</evidence>
<keyword evidence="9 12" id="KW-0368">Histidine biosynthesis</keyword>
<reference evidence="15 16" key="1">
    <citation type="submission" date="2020-08" db="EMBL/GenBank/DDBJ databases">
        <title>Genomic Encyclopedia of Type Strains, Phase IV (KMG-IV): sequencing the most valuable type-strain genomes for metagenomic binning, comparative biology and taxonomic classification.</title>
        <authorList>
            <person name="Goeker M."/>
        </authorList>
    </citation>
    <scope>NUCLEOTIDE SEQUENCE [LARGE SCALE GENOMIC DNA]</scope>
    <source>
        <strain evidence="15 16">DSM 21769</strain>
    </source>
</reference>
<evidence type="ECO:0000256" key="9">
    <source>
        <dbReference type="ARBA" id="ARBA00023102"/>
    </source>
</evidence>
<comment type="pathway">
    <text evidence="3 12 14">Amino-acid biosynthesis; L-histidine biosynthesis; L-histidine from 5-phospho-alpha-D-ribose 1-diphosphate: step 4/9.</text>
</comment>
<dbReference type="InterPro" id="IPR044524">
    <property type="entry name" value="Isoase_HisA-like"/>
</dbReference>
<evidence type="ECO:0000256" key="3">
    <source>
        <dbReference type="ARBA" id="ARBA00005133"/>
    </source>
</evidence>
<comment type="catalytic activity">
    <reaction evidence="1 12 14">
        <text>1-(5-phospho-beta-D-ribosyl)-5-[(5-phospho-beta-D-ribosylamino)methylideneamino]imidazole-4-carboxamide = 5-[(5-phospho-1-deoxy-D-ribulos-1-ylimino)methylamino]-1-(5-phospho-beta-D-ribosyl)imidazole-4-carboxamide</text>
        <dbReference type="Rhea" id="RHEA:15469"/>
        <dbReference type="ChEBI" id="CHEBI:58435"/>
        <dbReference type="ChEBI" id="CHEBI:58525"/>
        <dbReference type="EC" id="5.3.1.16"/>
    </reaction>
</comment>
<keyword evidence="8 12" id="KW-0028">Amino-acid biosynthesis</keyword>
<dbReference type="GO" id="GO:0000105">
    <property type="term" value="P:L-histidine biosynthetic process"/>
    <property type="evidence" value="ECO:0007669"/>
    <property type="project" value="UniProtKB-UniRule"/>
</dbReference>
<evidence type="ECO:0000256" key="12">
    <source>
        <dbReference type="HAMAP-Rule" id="MF_01014"/>
    </source>
</evidence>
<comment type="subcellular location">
    <subcellularLocation>
        <location evidence="2 12 14">Cytoplasm</location>
    </subcellularLocation>
</comment>
<dbReference type="InterPro" id="IPR006063">
    <property type="entry name" value="HisA_bact_arch"/>
</dbReference>
<feature type="active site" description="Proton acceptor" evidence="12">
    <location>
        <position position="11"/>
    </location>
</feature>
<evidence type="ECO:0000256" key="10">
    <source>
        <dbReference type="ARBA" id="ARBA00023235"/>
    </source>
</evidence>
<dbReference type="GO" id="GO:0000162">
    <property type="term" value="P:L-tryptophan biosynthetic process"/>
    <property type="evidence" value="ECO:0007669"/>
    <property type="project" value="TreeGrafter"/>
</dbReference>
<dbReference type="InterPro" id="IPR011060">
    <property type="entry name" value="RibuloseP-bd_barrel"/>
</dbReference>
<dbReference type="PANTHER" id="PTHR43090:SF2">
    <property type="entry name" value="1-(5-PHOSPHORIBOSYL)-5-[(5-PHOSPHORIBOSYLAMINO)METHYLIDENEAMINO] IMIDAZOLE-4-CARBOXAMIDE ISOMERASE"/>
    <property type="match status" value="1"/>
</dbReference>